<dbReference type="SUPFAM" id="SSF81324">
    <property type="entry name" value="Voltage-gated potassium channels"/>
    <property type="match status" value="1"/>
</dbReference>
<feature type="transmembrane region" description="Helical" evidence="1">
    <location>
        <begin position="65"/>
        <end position="81"/>
    </location>
</feature>
<dbReference type="AlphaFoldDB" id="B7JVM1"/>
<dbReference type="HOGENOM" id="CLU_089632_2_0_3"/>
<evidence type="ECO:0000313" key="4">
    <source>
        <dbReference type="Proteomes" id="UP000008204"/>
    </source>
</evidence>
<dbReference type="Pfam" id="PF07885">
    <property type="entry name" value="Ion_trans_2"/>
    <property type="match status" value="1"/>
</dbReference>
<keyword evidence="1" id="KW-0472">Membrane</keyword>
<dbReference type="eggNOG" id="ENOG5032Y28">
    <property type="taxonomic scope" value="Bacteria"/>
</dbReference>
<protein>
    <submittedName>
        <fullName evidence="3">Ion transport 2 domain protein</fullName>
    </submittedName>
</protein>
<feature type="domain" description="Potassium channel" evidence="2">
    <location>
        <begin position="145"/>
        <end position="214"/>
    </location>
</feature>
<dbReference type="EMBL" id="CP001287">
    <property type="protein sequence ID" value="ACK64592.1"/>
    <property type="molecule type" value="Genomic_DNA"/>
</dbReference>
<dbReference type="KEGG" id="cyp:PCC8801_0500"/>
<feature type="transmembrane region" description="Helical" evidence="1">
    <location>
        <begin position="36"/>
        <end position="58"/>
    </location>
</feature>
<keyword evidence="1" id="KW-1133">Transmembrane helix</keyword>
<feature type="transmembrane region" description="Helical" evidence="1">
    <location>
        <begin position="12"/>
        <end position="30"/>
    </location>
</feature>
<accession>B7JVM1</accession>
<keyword evidence="4" id="KW-1185">Reference proteome</keyword>
<dbReference type="Gene3D" id="1.10.287.70">
    <property type="match status" value="1"/>
</dbReference>
<dbReference type="RefSeq" id="WP_012593869.1">
    <property type="nucleotide sequence ID" value="NC_011726.1"/>
</dbReference>
<feature type="transmembrane region" description="Helical" evidence="1">
    <location>
        <begin position="93"/>
        <end position="112"/>
    </location>
</feature>
<feature type="transmembrane region" description="Helical" evidence="1">
    <location>
        <begin position="124"/>
        <end position="149"/>
    </location>
</feature>
<gene>
    <name evidence="3" type="ordered locus">PCC8801_0500</name>
</gene>
<name>B7JVM1_RIPO1</name>
<proteinExistence type="predicted"/>
<evidence type="ECO:0000313" key="3">
    <source>
        <dbReference type="EMBL" id="ACK64592.1"/>
    </source>
</evidence>
<keyword evidence="1" id="KW-0812">Transmembrane</keyword>
<evidence type="ECO:0000256" key="1">
    <source>
        <dbReference type="SAM" id="Phobius"/>
    </source>
</evidence>
<dbReference type="InterPro" id="IPR013099">
    <property type="entry name" value="K_chnl_dom"/>
</dbReference>
<sequence length="218" mass="24600">MKSTWQFYSHTTGYTRLFIDLIIVFLIAPLGNLSPIFQWLISLFFVMTLLLGVNTLAFPPKIIRTLQILAAISFAADIIVFPDFPKLTALTSLIAHVFQAIFVFCIMMAISFRITHEKQVNGAVIQGSICVYLLLGIFWFFLYQIVLFFDPFAFSIPEEITSNSLFYFSFTTLTTVGYGDVTPINPFAMTLSNAEALVGQIYPAIVIAKLVSLYERNE</sequence>
<reference evidence="4" key="1">
    <citation type="journal article" date="2011" name="MBio">
        <title>Novel metabolic attributes of the genus Cyanothece, comprising a group of unicellular nitrogen-fixing Cyanobacteria.</title>
        <authorList>
            <person name="Bandyopadhyay A."/>
            <person name="Elvitigala T."/>
            <person name="Welsh E."/>
            <person name="Stockel J."/>
            <person name="Liberton M."/>
            <person name="Min H."/>
            <person name="Sherman L.A."/>
            <person name="Pakrasi H.B."/>
        </authorList>
    </citation>
    <scope>NUCLEOTIDE SEQUENCE [LARGE SCALE GENOMIC DNA]</scope>
    <source>
        <strain evidence="4">PCC 8801</strain>
    </source>
</reference>
<dbReference type="OrthoDB" id="9813518at2"/>
<evidence type="ECO:0000259" key="2">
    <source>
        <dbReference type="Pfam" id="PF07885"/>
    </source>
</evidence>
<dbReference type="STRING" id="41431.PCC8801_0500"/>
<dbReference type="Proteomes" id="UP000008204">
    <property type="component" value="Chromosome"/>
</dbReference>
<organism evidence="3 4">
    <name type="scientific">Rippkaea orientalis (strain PCC 8801 / RF-1)</name>
    <name type="common">Cyanothece sp. (strain PCC 8801)</name>
    <dbReference type="NCBI Taxonomy" id="41431"/>
    <lineage>
        <taxon>Bacteria</taxon>
        <taxon>Bacillati</taxon>
        <taxon>Cyanobacteriota</taxon>
        <taxon>Cyanophyceae</taxon>
        <taxon>Oscillatoriophycideae</taxon>
        <taxon>Chroococcales</taxon>
        <taxon>Aphanothecaceae</taxon>
        <taxon>Rippkaea</taxon>
        <taxon>Rippkaea orientalis</taxon>
    </lineage>
</organism>